<evidence type="ECO:0000256" key="1">
    <source>
        <dbReference type="SAM" id="MobiDB-lite"/>
    </source>
</evidence>
<accession>A0A218ZAF0</accession>
<evidence type="ECO:0000313" key="2">
    <source>
        <dbReference type="EMBL" id="OWP04742.1"/>
    </source>
</evidence>
<comment type="caution">
    <text evidence="2">The sequence shown here is derived from an EMBL/GenBank/DDBJ whole genome shotgun (WGS) entry which is preliminary data.</text>
</comment>
<reference evidence="2 3" key="1">
    <citation type="submission" date="2017-04" db="EMBL/GenBank/DDBJ databases">
        <title>Draft genome sequence of Marssonina coronaria NL1: causal agent of apple blotch.</title>
        <authorList>
            <person name="Cheng Q."/>
        </authorList>
    </citation>
    <scope>NUCLEOTIDE SEQUENCE [LARGE SCALE GENOMIC DNA]</scope>
    <source>
        <strain evidence="2 3">NL1</strain>
    </source>
</reference>
<evidence type="ECO:0000313" key="3">
    <source>
        <dbReference type="Proteomes" id="UP000242519"/>
    </source>
</evidence>
<sequence>MLHINFKAEKAIRISRDKENPNRVMSSPSYSVKHVSDDVTKKRQSEETIRRDKPNRQLTPSRKA</sequence>
<keyword evidence="3" id="KW-1185">Reference proteome</keyword>
<organism evidence="2 3">
    <name type="scientific">Diplocarpon coronariae</name>
    <dbReference type="NCBI Taxonomy" id="2795749"/>
    <lineage>
        <taxon>Eukaryota</taxon>
        <taxon>Fungi</taxon>
        <taxon>Dikarya</taxon>
        <taxon>Ascomycota</taxon>
        <taxon>Pezizomycotina</taxon>
        <taxon>Leotiomycetes</taxon>
        <taxon>Helotiales</taxon>
        <taxon>Drepanopezizaceae</taxon>
        <taxon>Diplocarpon</taxon>
    </lineage>
</organism>
<dbReference type="AlphaFoldDB" id="A0A218ZAF0"/>
<dbReference type="Proteomes" id="UP000242519">
    <property type="component" value="Unassembled WGS sequence"/>
</dbReference>
<dbReference type="EMBL" id="MZNU01000093">
    <property type="protein sequence ID" value="OWP04742.1"/>
    <property type="molecule type" value="Genomic_DNA"/>
</dbReference>
<dbReference type="InParanoid" id="A0A218ZAF0"/>
<gene>
    <name evidence="2" type="ORF">B2J93_4024</name>
</gene>
<proteinExistence type="predicted"/>
<name>A0A218ZAF0_9HELO</name>
<feature type="compositionally biased region" description="Basic and acidic residues" evidence="1">
    <location>
        <begin position="34"/>
        <end position="55"/>
    </location>
</feature>
<protein>
    <submittedName>
        <fullName evidence="2">Uncharacterized protein</fullName>
    </submittedName>
</protein>
<feature type="region of interest" description="Disordered" evidence="1">
    <location>
        <begin position="17"/>
        <end position="64"/>
    </location>
</feature>